<protein>
    <submittedName>
        <fullName evidence="2">YciI family protein</fullName>
    </submittedName>
</protein>
<name>A0ABW1BPX3_9ACTN</name>
<dbReference type="PANTHER" id="PTHR35174">
    <property type="entry name" value="BLL7171 PROTEIN-RELATED"/>
    <property type="match status" value="1"/>
</dbReference>
<evidence type="ECO:0000259" key="1">
    <source>
        <dbReference type="Pfam" id="PF03795"/>
    </source>
</evidence>
<organism evidence="2 3">
    <name type="scientific">Nonomuraea harbinensis</name>
    <dbReference type="NCBI Taxonomy" id="1286938"/>
    <lineage>
        <taxon>Bacteria</taxon>
        <taxon>Bacillati</taxon>
        <taxon>Actinomycetota</taxon>
        <taxon>Actinomycetes</taxon>
        <taxon>Streptosporangiales</taxon>
        <taxon>Streptosporangiaceae</taxon>
        <taxon>Nonomuraea</taxon>
    </lineage>
</organism>
<dbReference type="Pfam" id="PF03795">
    <property type="entry name" value="YCII"/>
    <property type="match status" value="1"/>
</dbReference>
<dbReference type="InterPro" id="IPR005545">
    <property type="entry name" value="YCII"/>
</dbReference>
<accession>A0ABW1BPX3</accession>
<gene>
    <name evidence="2" type="ORF">ACFPUY_07020</name>
</gene>
<dbReference type="EMBL" id="JBHSNW010000003">
    <property type="protein sequence ID" value="MFC5814829.1"/>
    <property type="molecule type" value="Genomic_DNA"/>
</dbReference>
<evidence type="ECO:0000313" key="3">
    <source>
        <dbReference type="Proteomes" id="UP001596096"/>
    </source>
</evidence>
<dbReference type="RefSeq" id="WP_219552180.1">
    <property type="nucleotide sequence ID" value="NZ_JAHKRN010000087.1"/>
</dbReference>
<dbReference type="Proteomes" id="UP001596096">
    <property type="component" value="Unassembled WGS sequence"/>
</dbReference>
<evidence type="ECO:0000313" key="2">
    <source>
        <dbReference type="EMBL" id="MFC5814829.1"/>
    </source>
</evidence>
<sequence length="117" mass="12564">MKYLLLIYGNPASQEAIARARDQVMAEVDTLMKELAATGELVGGQALAGPAESKTVVVRDGVPAVTDGPFLESKEFLAGYLIVECESVERATDIAARWPDARLCAMEVRPIINEVTA</sequence>
<feature type="domain" description="YCII-related" evidence="1">
    <location>
        <begin position="1"/>
        <end position="112"/>
    </location>
</feature>
<dbReference type="PANTHER" id="PTHR35174:SF3">
    <property type="entry name" value="BLL7171 PROTEIN"/>
    <property type="match status" value="1"/>
</dbReference>
<proteinExistence type="predicted"/>
<comment type="caution">
    <text evidence="2">The sequence shown here is derived from an EMBL/GenBank/DDBJ whole genome shotgun (WGS) entry which is preliminary data.</text>
</comment>
<keyword evidence="3" id="KW-1185">Reference proteome</keyword>
<reference evidence="3" key="1">
    <citation type="journal article" date="2019" name="Int. J. Syst. Evol. Microbiol.">
        <title>The Global Catalogue of Microorganisms (GCM) 10K type strain sequencing project: providing services to taxonomists for standard genome sequencing and annotation.</title>
        <authorList>
            <consortium name="The Broad Institute Genomics Platform"/>
            <consortium name="The Broad Institute Genome Sequencing Center for Infectious Disease"/>
            <person name="Wu L."/>
            <person name="Ma J."/>
        </authorList>
    </citation>
    <scope>NUCLEOTIDE SEQUENCE [LARGE SCALE GENOMIC DNA]</scope>
    <source>
        <strain evidence="3">CGMCC 4.7106</strain>
    </source>
</reference>